<name>A0A024GG66_9STRA</name>
<sequence length="217" mass="25389">MAWLGGIEVETWNQMRATASLKIDYGSKIILEVYTLVLVIFFHHATDHEYTINGKRQCKSGCAEKMITHLRTFFIITAQETCSDVQWNSEMIIKKWAKYLCDSRRNPFHCVLDRYILYPSSTLWSSENHQVSIDIRNHITLQGVSASCPGSIDCDSYSTREVLIQTFVKKERYFIRNSLNMNGSKDFLYHKNLRLRFAQYILYYRGIAYICCSSYPQ</sequence>
<accession>A0A024GG66</accession>
<organism evidence="1 2">
    <name type="scientific">Albugo candida</name>
    <dbReference type="NCBI Taxonomy" id="65357"/>
    <lineage>
        <taxon>Eukaryota</taxon>
        <taxon>Sar</taxon>
        <taxon>Stramenopiles</taxon>
        <taxon>Oomycota</taxon>
        <taxon>Peronosporomycetes</taxon>
        <taxon>Albuginales</taxon>
        <taxon>Albuginaceae</taxon>
        <taxon>Albugo</taxon>
    </lineage>
</organism>
<dbReference type="EMBL" id="CAIX01000105">
    <property type="protein sequence ID" value="CCI45699.1"/>
    <property type="molecule type" value="Genomic_DNA"/>
</dbReference>
<dbReference type="InParanoid" id="A0A024GG66"/>
<keyword evidence="2" id="KW-1185">Reference proteome</keyword>
<gene>
    <name evidence="1" type="ORF">BN9_065960</name>
</gene>
<evidence type="ECO:0000313" key="1">
    <source>
        <dbReference type="EMBL" id="CCI45699.1"/>
    </source>
</evidence>
<proteinExistence type="predicted"/>
<dbReference type="Proteomes" id="UP000053237">
    <property type="component" value="Unassembled WGS sequence"/>
</dbReference>
<reference evidence="1 2" key="1">
    <citation type="submission" date="2012-05" db="EMBL/GenBank/DDBJ databases">
        <title>Recombination and specialization in a pathogen metapopulation.</title>
        <authorList>
            <person name="Gardiner A."/>
            <person name="Kemen E."/>
            <person name="Schultz-Larsen T."/>
            <person name="MacLean D."/>
            <person name="Van Oosterhout C."/>
            <person name="Jones J.D.G."/>
        </authorList>
    </citation>
    <scope>NUCLEOTIDE SEQUENCE [LARGE SCALE GENOMIC DNA]</scope>
    <source>
        <strain evidence="1 2">Ac Nc2</strain>
    </source>
</reference>
<evidence type="ECO:0000313" key="2">
    <source>
        <dbReference type="Proteomes" id="UP000053237"/>
    </source>
</evidence>
<protein>
    <submittedName>
        <fullName evidence="1">Uncharacterized protein</fullName>
    </submittedName>
</protein>
<dbReference type="AlphaFoldDB" id="A0A024GG66"/>
<comment type="caution">
    <text evidence="1">The sequence shown here is derived from an EMBL/GenBank/DDBJ whole genome shotgun (WGS) entry which is preliminary data.</text>
</comment>